<accession>A0A6L6IV53</accession>
<dbReference type="Proteomes" id="UP000478740">
    <property type="component" value="Unassembled WGS sequence"/>
</dbReference>
<sequence>MSTGMDLTPGPSAGRNLRQAAAPVTARAIGVKTFLPDLFRGLSEEQRHAFYAECTPRLCRTATEILRQDEEAPCGFLIISGRVQITYVDCDGNVVIAHVAGPGEVVGEVELLSGKTCAATCITIPNTTLLVFSEALLKKYVPADILLRNFAGILHSRLMRDNRLQSIAQFYPAEARVCLHLLNLTNDDQHAYISQAQLAILSGCSRQTVNRTLSDLRAQGIIELGRGVIRVLDDTRLETWQLT</sequence>
<dbReference type="PANTHER" id="PTHR24567:SF74">
    <property type="entry name" value="HTH-TYPE TRANSCRIPTIONAL REGULATOR ARCR"/>
    <property type="match status" value="1"/>
</dbReference>
<reference evidence="6 7" key="1">
    <citation type="submission" date="2019-11" db="EMBL/GenBank/DDBJ databases">
        <authorList>
            <person name="Dong K."/>
        </authorList>
    </citation>
    <scope>NUCLEOTIDE SEQUENCE [LARGE SCALE GENOMIC DNA]</scope>
    <source>
        <strain evidence="6 7">DK608</strain>
    </source>
</reference>
<proteinExistence type="predicted"/>
<dbReference type="AlphaFoldDB" id="A0A6L6IV53"/>
<evidence type="ECO:0000259" key="5">
    <source>
        <dbReference type="PROSITE" id="PS51063"/>
    </source>
</evidence>
<name>A0A6L6IV53_9RHOB</name>
<dbReference type="Pfam" id="PF13545">
    <property type="entry name" value="HTH_Crp_2"/>
    <property type="match status" value="1"/>
</dbReference>
<dbReference type="CDD" id="cd00038">
    <property type="entry name" value="CAP_ED"/>
    <property type="match status" value="1"/>
</dbReference>
<evidence type="ECO:0000256" key="3">
    <source>
        <dbReference type="ARBA" id="ARBA00023163"/>
    </source>
</evidence>
<keyword evidence="1" id="KW-0805">Transcription regulation</keyword>
<dbReference type="InterPro" id="IPR014710">
    <property type="entry name" value="RmlC-like_jellyroll"/>
</dbReference>
<dbReference type="SUPFAM" id="SSF46785">
    <property type="entry name" value="Winged helix' DNA-binding domain"/>
    <property type="match status" value="1"/>
</dbReference>
<keyword evidence="7" id="KW-1185">Reference proteome</keyword>
<dbReference type="PROSITE" id="PS50042">
    <property type="entry name" value="CNMP_BINDING_3"/>
    <property type="match status" value="1"/>
</dbReference>
<dbReference type="PANTHER" id="PTHR24567">
    <property type="entry name" value="CRP FAMILY TRANSCRIPTIONAL REGULATORY PROTEIN"/>
    <property type="match status" value="1"/>
</dbReference>
<dbReference type="RefSeq" id="WP_155044252.1">
    <property type="nucleotide sequence ID" value="NZ_WMIH01000007.1"/>
</dbReference>
<dbReference type="EMBL" id="WMII01000007">
    <property type="protein sequence ID" value="MTH64386.1"/>
    <property type="molecule type" value="Genomic_DNA"/>
</dbReference>
<protein>
    <submittedName>
        <fullName evidence="6">Helix-turn-helix domain-containing protein</fullName>
    </submittedName>
</protein>
<dbReference type="Pfam" id="PF00027">
    <property type="entry name" value="cNMP_binding"/>
    <property type="match status" value="1"/>
</dbReference>
<dbReference type="InterPro" id="IPR050397">
    <property type="entry name" value="Env_Response_Regulators"/>
</dbReference>
<dbReference type="Gene3D" id="2.60.120.10">
    <property type="entry name" value="Jelly Rolls"/>
    <property type="match status" value="1"/>
</dbReference>
<dbReference type="SMART" id="SM00100">
    <property type="entry name" value="cNMP"/>
    <property type="match status" value="1"/>
</dbReference>
<keyword evidence="2" id="KW-0238">DNA-binding</keyword>
<dbReference type="SUPFAM" id="SSF51206">
    <property type="entry name" value="cAMP-binding domain-like"/>
    <property type="match status" value="1"/>
</dbReference>
<dbReference type="Gene3D" id="1.10.10.10">
    <property type="entry name" value="Winged helix-like DNA-binding domain superfamily/Winged helix DNA-binding domain"/>
    <property type="match status" value="1"/>
</dbReference>
<keyword evidence="3" id="KW-0804">Transcription</keyword>
<dbReference type="GO" id="GO:0005829">
    <property type="term" value="C:cytosol"/>
    <property type="evidence" value="ECO:0007669"/>
    <property type="project" value="TreeGrafter"/>
</dbReference>
<dbReference type="GO" id="GO:0003700">
    <property type="term" value="F:DNA-binding transcription factor activity"/>
    <property type="evidence" value="ECO:0007669"/>
    <property type="project" value="TreeGrafter"/>
</dbReference>
<feature type="domain" description="HTH crp-type" evidence="5">
    <location>
        <begin position="171"/>
        <end position="235"/>
    </location>
</feature>
<feature type="domain" description="Cyclic nucleotide-binding" evidence="4">
    <location>
        <begin position="38"/>
        <end position="141"/>
    </location>
</feature>
<evidence type="ECO:0000313" key="7">
    <source>
        <dbReference type="Proteomes" id="UP000478740"/>
    </source>
</evidence>
<dbReference type="InterPro" id="IPR000595">
    <property type="entry name" value="cNMP-bd_dom"/>
</dbReference>
<dbReference type="GO" id="GO:0003677">
    <property type="term" value="F:DNA binding"/>
    <property type="evidence" value="ECO:0007669"/>
    <property type="project" value="UniProtKB-KW"/>
</dbReference>
<evidence type="ECO:0000259" key="4">
    <source>
        <dbReference type="PROSITE" id="PS50042"/>
    </source>
</evidence>
<comment type="caution">
    <text evidence="6">The sequence shown here is derived from an EMBL/GenBank/DDBJ whole genome shotgun (WGS) entry which is preliminary data.</text>
</comment>
<gene>
    <name evidence="6" type="ORF">GL284_08885</name>
</gene>
<dbReference type="PROSITE" id="PS51063">
    <property type="entry name" value="HTH_CRP_2"/>
    <property type="match status" value="1"/>
</dbReference>
<dbReference type="InterPro" id="IPR012318">
    <property type="entry name" value="HTH_CRP"/>
</dbReference>
<dbReference type="InterPro" id="IPR036390">
    <property type="entry name" value="WH_DNA-bd_sf"/>
</dbReference>
<dbReference type="InterPro" id="IPR018490">
    <property type="entry name" value="cNMP-bd_dom_sf"/>
</dbReference>
<organism evidence="6 7">
    <name type="scientific">Paracoccus shanxieyensis</name>
    <dbReference type="NCBI Taxonomy" id="2675752"/>
    <lineage>
        <taxon>Bacteria</taxon>
        <taxon>Pseudomonadati</taxon>
        <taxon>Pseudomonadota</taxon>
        <taxon>Alphaproteobacteria</taxon>
        <taxon>Rhodobacterales</taxon>
        <taxon>Paracoccaceae</taxon>
        <taxon>Paracoccus</taxon>
    </lineage>
</organism>
<evidence type="ECO:0000256" key="2">
    <source>
        <dbReference type="ARBA" id="ARBA00023125"/>
    </source>
</evidence>
<evidence type="ECO:0000313" key="6">
    <source>
        <dbReference type="EMBL" id="MTH64386.1"/>
    </source>
</evidence>
<dbReference type="SMART" id="SM00419">
    <property type="entry name" value="HTH_CRP"/>
    <property type="match status" value="1"/>
</dbReference>
<dbReference type="InterPro" id="IPR036388">
    <property type="entry name" value="WH-like_DNA-bd_sf"/>
</dbReference>
<evidence type="ECO:0000256" key="1">
    <source>
        <dbReference type="ARBA" id="ARBA00023015"/>
    </source>
</evidence>